<evidence type="ECO:0000256" key="1">
    <source>
        <dbReference type="SAM" id="MobiDB-lite"/>
    </source>
</evidence>
<dbReference type="Proteomes" id="UP000664859">
    <property type="component" value="Unassembled WGS sequence"/>
</dbReference>
<name>A0A835ZA02_9STRA</name>
<dbReference type="OrthoDB" id="10433217at2759"/>
<gene>
    <name evidence="3" type="ORF">JKP88DRAFT_267546</name>
</gene>
<organism evidence="3 4">
    <name type="scientific">Tribonema minus</name>
    <dbReference type="NCBI Taxonomy" id="303371"/>
    <lineage>
        <taxon>Eukaryota</taxon>
        <taxon>Sar</taxon>
        <taxon>Stramenopiles</taxon>
        <taxon>Ochrophyta</taxon>
        <taxon>PX clade</taxon>
        <taxon>Xanthophyceae</taxon>
        <taxon>Tribonematales</taxon>
        <taxon>Tribonemataceae</taxon>
        <taxon>Tribonema</taxon>
    </lineage>
</organism>
<feature type="signal peptide" evidence="2">
    <location>
        <begin position="1"/>
        <end position="18"/>
    </location>
</feature>
<feature type="compositionally biased region" description="Gly residues" evidence="1">
    <location>
        <begin position="480"/>
        <end position="496"/>
    </location>
</feature>
<feature type="compositionally biased region" description="Low complexity" evidence="1">
    <location>
        <begin position="53"/>
        <end position="64"/>
    </location>
</feature>
<evidence type="ECO:0000313" key="3">
    <source>
        <dbReference type="EMBL" id="KAG5188639.1"/>
    </source>
</evidence>
<keyword evidence="4" id="KW-1185">Reference proteome</keyword>
<keyword evidence="2" id="KW-0732">Signal</keyword>
<evidence type="ECO:0000256" key="2">
    <source>
        <dbReference type="SAM" id="SignalP"/>
    </source>
</evidence>
<feature type="region of interest" description="Disordered" evidence="1">
    <location>
        <begin position="465"/>
        <end position="496"/>
    </location>
</feature>
<dbReference type="EMBL" id="JAFCMP010000067">
    <property type="protein sequence ID" value="KAG5188639.1"/>
    <property type="molecule type" value="Genomic_DNA"/>
</dbReference>
<evidence type="ECO:0000313" key="4">
    <source>
        <dbReference type="Proteomes" id="UP000664859"/>
    </source>
</evidence>
<dbReference type="AlphaFoldDB" id="A0A835ZA02"/>
<protein>
    <submittedName>
        <fullName evidence="3">Uncharacterized protein</fullName>
    </submittedName>
</protein>
<comment type="caution">
    <text evidence="3">The sequence shown here is derived from an EMBL/GenBank/DDBJ whole genome shotgun (WGS) entry which is preliminary data.</text>
</comment>
<feature type="chain" id="PRO_5032415339" evidence="2">
    <location>
        <begin position="19"/>
        <end position="496"/>
    </location>
</feature>
<feature type="region of interest" description="Disordered" evidence="1">
    <location>
        <begin position="53"/>
        <end position="73"/>
    </location>
</feature>
<sequence length="496" mass="51945">MKICVLVLVVLETTSCLAWTNIGASQHSLRHLPISEPPQWRQHRRSGAASLRASADLDNSSVKGSSGGPPPKAEVKAAMVNWAKAVRPEGFSSSRVVVSTGRTLPAVLSQFWTAVADCVEAKYEEERNGDSGFTAQLLFAAPYCELLSDARIMAQVDKTLDFCAGSCVAFGKTVLLQQYHPQLEGGGDAGGGGAAAERRAPFPAFGLRIAPGPVEAEVVSTDKIAQSRMHLELLLNSAASSSSADTIVPAGKRGYCGYPESVPTAESVLTKTKAWAAEVLEGARSQGTAAAAAPPAAAAAAPEGLSLMPSTTGVPTRAGQQPLGGWVADLEMVFQYSISGSRTTEEVLSDLWGTVEEVIAKAAETQCRVLNADGTSHTYSPAISALFVAPRFHSFNAEAFKKFGATLAIVLKQSPILDDMTIELYHPEVIQDDGEVDARRRAPYPTIHFKHVGKKAELFPAPRRSRVAFPAPDADDASGSSGGSAPSGGGGDGSGI</sequence>
<reference evidence="3" key="1">
    <citation type="submission" date="2021-02" db="EMBL/GenBank/DDBJ databases">
        <title>First Annotated Genome of the Yellow-green Alga Tribonema minus.</title>
        <authorList>
            <person name="Mahan K.M."/>
        </authorList>
    </citation>
    <scope>NUCLEOTIDE SEQUENCE</scope>
    <source>
        <strain evidence="3">UTEX B ZZ1240</strain>
    </source>
</reference>
<proteinExistence type="predicted"/>
<accession>A0A835ZA02</accession>